<accession>A0A8H5GWX1</accession>
<dbReference type="AlphaFoldDB" id="A0A8H5GWX1"/>
<keyword evidence="2" id="KW-1185">Reference proteome</keyword>
<organism evidence="1 2">
    <name type="scientific">Tetrapyrgos nigripes</name>
    <dbReference type="NCBI Taxonomy" id="182062"/>
    <lineage>
        <taxon>Eukaryota</taxon>
        <taxon>Fungi</taxon>
        <taxon>Dikarya</taxon>
        <taxon>Basidiomycota</taxon>
        <taxon>Agaricomycotina</taxon>
        <taxon>Agaricomycetes</taxon>
        <taxon>Agaricomycetidae</taxon>
        <taxon>Agaricales</taxon>
        <taxon>Marasmiineae</taxon>
        <taxon>Marasmiaceae</taxon>
        <taxon>Tetrapyrgos</taxon>
    </lineage>
</organism>
<dbReference type="OrthoDB" id="3106324at2759"/>
<dbReference type="Proteomes" id="UP000559256">
    <property type="component" value="Unassembled WGS sequence"/>
</dbReference>
<gene>
    <name evidence="1" type="ORF">D9758_005150</name>
</gene>
<evidence type="ECO:0000313" key="1">
    <source>
        <dbReference type="EMBL" id="KAF5372551.1"/>
    </source>
</evidence>
<protein>
    <submittedName>
        <fullName evidence="1">Uncharacterized protein</fullName>
    </submittedName>
</protein>
<evidence type="ECO:0000313" key="2">
    <source>
        <dbReference type="Proteomes" id="UP000559256"/>
    </source>
</evidence>
<comment type="caution">
    <text evidence="1">The sequence shown here is derived from an EMBL/GenBank/DDBJ whole genome shotgun (WGS) entry which is preliminary data.</text>
</comment>
<dbReference type="EMBL" id="JAACJM010000005">
    <property type="protein sequence ID" value="KAF5372551.1"/>
    <property type="molecule type" value="Genomic_DNA"/>
</dbReference>
<reference evidence="1 2" key="1">
    <citation type="journal article" date="2020" name="ISME J.">
        <title>Uncovering the hidden diversity of litter-decomposition mechanisms in mushroom-forming fungi.</title>
        <authorList>
            <person name="Floudas D."/>
            <person name="Bentzer J."/>
            <person name="Ahren D."/>
            <person name="Johansson T."/>
            <person name="Persson P."/>
            <person name="Tunlid A."/>
        </authorList>
    </citation>
    <scope>NUCLEOTIDE SEQUENCE [LARGE SCALE GENOMIC DNA]</scope>
    <source>
        <strain evidence="1 2">CBS 291.85</strain>
    </source>
</reference>
<sequence length="158" mass="17829">MLVGGYVITEEQAKALTGFKGDDLESVTKRDFVMGDLVKQEGGAMEIVSHPRFNCEEDICFLIPTRYREFSIDQFRALNKDQSKLSQLTPYRPRDERVAAVLKGFGLQTKYITCFVLDRLVNGDAFFGPNAIRIEHYNSPISPQPQAVSDVVSSDHHE</sequence>
<proteinExistence type="predicted"/>
<name>A0A8H5GWX1_9AGAR</name>